<evidence type="ECO:0000256" key="1">
    <source>
        <dbReference type="SAM" id="Coils"/>
    </source>
</evidence>
<feature type="coiled-coil region" evidence="1">
    <location>
        <begin position="29"/>
        <end position="72"/>
    </location>
</feature>
<evidence type="ECO:0000313" key="4">
    <source>
        <dbReference type="Proteomes" id="UP000603940"/>
    </source>
</evidence>
<sequence>MQLEGVEKLVAAAGTALAAILTPIGVIYAASMNRSNKAAEATVASLTAENERLEEKLEKAQAEREYERLSGLRWYQIALWWFHAAHEMRRHTLDARQVAESKARIDGEPRPAWNETLDLPGLEDPLPRLPKP</sequence>
<dbReference type="Proteomes" id="UP000603940">
    <property type="component" value="Unassembled WGS sequence"/>
</dbReference>
<protein>
    <submittedName>
        <fullName evidence="3">Uncharacterized protein</fullName>
    </submittedName>
</protein>
<proteinExistence type="predicted"/>
<gene>
    <name evidence="3" type="ORF">IBL25_21815</name>
</gene>
<accession>A0ABR7RD61</accession>
<reference evidence="3 4" key="1">
    <citation type="journal article" date="2009" name="Int. J. Syst. Evol. Microbiol.">
        <title>Transfer of Teichococcus ludipueritiae and Muricoccus roseus to the genus Roseomonas, as Roseomonas ludipueritiae comb. nov. and Roseomonas rosea comb. nov., respectively, and emended description of the genus Roseomonas.</title>
        <authorList>
            <person name="Sanchez-Porro C."/>
            <person name="Gallego V."/>
            <person name="Busse H.J."/>
            <person name="Kampfer P."/>
            <person name="Ventosa A."/>
        </authorList>
    </citation>
    <scope>NUCLEOTIDE SEQUENCE [LARGE SCALE GENOMIC DNA]</scope>
    <source>
        <strain evidence="3 4">DSM 14915</strain>
    </source>
</reference>
<keyword evidence="4" id="KW-1185">Reference proteome</keyword>
<evidence type="ECO:0000313" key="3">
    <source>
        <dbReference type="EMBL" id="MBC9179583.1"/>
    </source>
</evidence>
<dbReference type="EMBL" id="JACTUZ010000160">
    <property type="protein sequence ID" value="MBC9179583.1"/>
    <property type="molecule type" value="Genomic_DNA"/>
</dbReference>
<comment type="caution">
    <text evidence="3">The sequence shown here is derived from an EMBL/GenBank/DDBJ whole genome shotgun (WGS) entry which is preliminary data.</text>
</comment>
<dbReference type="RefSeq" id="WP_187780604.1">
    <property type="nucleotide sequence ID" value="NZ_JACTUZ010000160.1"/>
</dbReference>
<feature type="region of interest" description="Disordered" evidence="2">
    <location>
        <begin position="101"/>
        <end position="132"/>
    </location>
</feature>
<evidence type="ECO:0000256" key="2">
    <source>
        <dbReference type="SAM" id="MobiDB-lite"/>
    </source>
</evidence>
<organism evidence="3 4">
    <name type="scientific">Pseudoroseomonas ludipueritiae</name>
    <dbReference type="NCBI Taxonomy" id="198093"/>
    <lineage>
        <taxon>Bacteria</taxon>
        <taxon>Pseudomonadati</taxon>
        <taxon>Pseudomonadota</taxon>
        <taxon>Alphaproteobacteria</taxon>
        <taxon>Acetobacterales</taxon>
        <taxon>Acetobacteraceae</taxon>
        <taxon>Pseudoroseomonas</taxon>
    </lineage>
</organism>
<keyword evidence="1" id="KW-0175">Coiled coil</keyword>
<name>A0ABR7RD61_9PROT</name>